<dbReference type="OrthoDB" id="8862460at2759"/>
<name>A0ACD6B6A4_DANRE</name>
<dbReference type="GO" id="GO:0003777">
    <property type="term" value="F:microtubule motor activity"/>
    <property type="evidence" value="ECO:0007669"/>
    <property type="project" value="InterPro"/>
</dbReference>
<dbReference type="GeneTree" id="ENSGT00940000159075"/>
<sequence length="1762" mass="193552">MRNQTGYCETTGGQRFTMANVKTAPVLRGPAAQKERPAPEGAGSSAYDSHAAPWTGFAGSLPTPLTNSLLRSKWPKDTLNGYQPEYSSTGTKREFLDTGHLCKKCISHFNVFRGEALKQVIDGNLSTKDPKVSIHLYESMKAPASVESWGSVEGRCSVCSVHYSQLKQEAIRTILTQDRAIWTPPSTANIPSTTPDPGSQTLPRTWSHRSVVSDPHQRPSEAAPHCWIKGRQHFEALWPLSSCKGIHPESQKSSQSPSHSGKVCEKENMTSTALCNYSPSRPSRSSSMSSLLPAGTSAALSFFVKAAQKLNGMVRRGRSFSESGASPHLTNFSGVLQKSPPPAPASIFQTAGKGKETSGMGKVKVMLRVCSAPVSDPSQSYSFKLDPQKRQMTVLNVPQRQTSAASLSFKTFSFDAVFGQESAQAEVCENSLCEVLQCVLAGADGCILSFGQNNVGMSYTMIGHDACTQSLGVIPCAISWLFKLINRKKDKTWANISVSVSALEVCGENNGIRDLLCDVDTSNCKETYKPDAYLTEDPVYGVQLCSHNVLNAQTPERAAFLLDAAIASRSGTLDSEGKHCCHMFFTLHVRQQHIGSSSKSGTNVDQSKLSLIDLGSCVGEREESNCGVCLAELGNFITANLNRHKHVSNRGNTLAMLLQDSLNDVNCCTTIIAHISTLSEDLTESLCTMQTVSRMRRQKKKTRKSSSSSPGGRSLGNERKVNNSTKMRFQSTGTLDQDLSSPGFSSDPAFYPGSDNSCDTIISMDRSGLLDKEVTNRSREVLPIIPSLLKNKLETKKLSLMRFCEISPPIGNRMKQISKEKGKEEPTPTILQNKSDFECLKCNTFAELQNRLGNIDGTELDPCKDQEVHAMNQNQNPHLNHAEKKSNSLHNQESSKCEVTRQGSSSKTIAIIHNSEQISCTTNSQIINTCPQQSHIVKPINSMLSSQSPSKSMLYNKKMDTTPTSLPLKFEDQDKTRVSDDSTMQTQTRISPIGKSSPRSTSSSSFSSSLSSSLSSPAVSASLNGDVPPCTLKNQREMRATITVTVQQPLDLNGQDELVYTVVEEVTINGATDQGKAKILSIHESHSLQALTPGNQSVRIIGSVGEEQTEGFYSCTSNAQTSETEISTASSDTAARHTKINAHIDSKGLSQHETWPEVRLTEDVKEIPKEAKVKLDPHCEISKSRQFACEIKPEQSWLCQNKKKDVKDCPHLNKEHKNSCSPKDTLEKKQYTKKEFTNGQSASNSPNLKRKDAKEEARTARSAMLNQATKSHFEESSKLFNAKLKALCGRSQTWDQSNSGSLTGSLKGNSSSPRLKSKYLEETAFINVAPKCILDEESIPSQRSPLPFKEDFEDFVRCRASQSLGRVPQFFPMHDANDTTRTSKNGHSKSTTGNKFTTSSKIHKMPNLSPKPTRHPLNRSSSFSPNGAPVNQSSWTTHSLSRSQNNGSLKSPGAIRKGRVELLRSSRDSLSAFSQGGSDLDENEELETMEPFVHTLPSPYSRITAPRAPHCSGHASDTTSVLSGELPPAMCKTALLYNRSSMVSSGYESMLRDSEATISSSSTHNSISDQSCSLGAAKGARSTKKRSNIGSSVRRPSQENLMSLKRSLSGPKTHRVDRSVSDSYEIKVYEIDNVDGVQKRGGAGNKGVVLFSAKLKFLEHRQQRIAEVRLKYSALKRELEHAKHHLMLDPAKWTREFDLWQTFEVDSLEHLEALEVVTERLERHVNLCKAHVLMVTSFDVTPKCRLKWRHRPTIDHTTFVGI</sequence>
<dbReference type="AGR" id="ZFIN:ZDB-GENE-041001-188"/>
<accession>A0ACD6B6A4</accession>
<dbReference type="PROSITE" id="PS50067">
    <property type="entry name" value="KINESIN_MOTOR_2"/>
    <property type="match status" value="1"/>
</dbReference>
<dbReference type="InterPro" id="IPR057090">
    <property type="entry name" value="HTH_KIF26A_B_1st"/>
</dbReference>
<dbReference type="ZFIN" id="ZDB-GENE-041001-188">
    <property type="gene designation" value="kif26bb"/>
</dbReference>
<organism evidence="1 2">
    <name type="scientific">Danio rerio</name>
    <name type="common">Zebrafish</name>
    <name type="synonym">Brachydanio rerio</name>
    <dbReference type="NCBI Taxonomy" id="7955"/>
    <lineage>
        <taxon>Eukaryota</taxon>
        <taxon>Metazoa</taxon>
        <taxon>Chordata</taxon>
        <taxon>Craniata</taxon>
        <taxon>Vertebrata</taxon>
        <taxon>Euteleostomi</taxon>
        <taxon>Actinopterygii</taxon>
        <taxon>Neopterygii</taxon>
        <taxon>Teleostei</taxon>
        <taxon>Ostariophysi</taxon>
        <taxon>Cypriniformes</taxon>
        <taxon>Danionidae</taxon>
        <taxon>Danioninae</taxon>
        <taxon>Danio</taxon>
    </lineage>
</organism>
<dbReference type="GO" id="GO:0048731">
    <property type="term" value="P:system development"/>
    <property type="evidence" value="ECO:0007669"/>
    <property type="project" value="UniProtKB-ARBA"/>
</dbReference>
<dbReference type="GO" id="GO:0005524">
    <property type="term" value="F:ATP binding"/>
    <property type="evidence" value="ECO:0007669"/>
    <property type="project" value="UniProtKB-KW"/>
</dbReference>
<dbReference type="GO" id="GO:0008017">
    <property type="term" value="F:microtubule binding"/>
    <property type="evidence" value="ECO:0007669"/>
    <property type="project" value="InterPro"/>
</dbReference>
<protein>
    <submittedName>
        <fullName evidence="2">Kinesin-like protein KIF26B isoform X1</fullName>
    </submittedName>
</protein>
<dbReference type="GO" id="GO:0005856">
    <property type="term" value="C:cytoskeleton"/>
    <property type="evidence" value="ECO:0007669"/>
    <property type="project" value="UniProtKB-SubCell"/>
</dbReference>
<dbReference type="RefSeq" id="XP_002665791.3">
    <property type="nucleotide sequence ID" value="XM_002665745.7"/>
</dbReference>
<dbReference type="InterPro" id="IPR027417">
    <property type="entry name" value="P-loop_NTPase"/>
</dbReference>
<dbReference type="Pfam" id="PF00225">
    <property type="entry name" value="Kinesin"/>
    <property type="match status" value="1"/>
</dbReference>
<dbReference type="eggNOG" id="KOG4280">
    <property type="taxonomic scope" value="Eukaryota"/>
</dbReference>
<dbReference type="Bgee" id="ENSDARG00000024575">
    <property type="expression patterns" value="Expressed in retina and 5 other cell types or tissues"/>
</dbReference>
<dbReference type="OMA" id="KANVMMV"/>
<dbReference type="SMART" id="SM00129">
    <property type="entry name" value="KISc"/>
    <property type="match status" value="1"/>
</dbReference>
<evidence type="ECO:0000313" key="2">
    <source>
        <dbReference type="RefSeq" id="XP_002665791.3"/>
    </source>
</evidence>
<dbReference type="InterPro" id="IPR001752">
    <property type="entry name" value="Kinesin_motor_dom"/>
</dbReference>
<evidence type="ECO:0000313" key="3">
    <source>
        <dbReference type="ZFIN" id="ZDB-GENE-041001-188"/>
    </source>
</evidence>
<dbReference type="Pfam" id="PF23081">
    <property type="entry name" value="HTH_KIF26A_B_1st"/>
    <property type="match status" value="1"/>
</dbReference>
<dbReference type="STRING" id="7955.ENSDARP00000035886"/>
<dbReference type="Gene3D" id="3.40.850.10">
    <property type="entry name" value="Kinesin motor domain"/>
    <property type="match status" value="1"/>
</dbReference>
<dbReference type="SUPFAM" id="SSF52540">
    <property type="entry name" value="P-loop containing nucleoside triphosphate hydrolases"/>
    <property type="match status" value="1"/>
</dbReference>
<dbReference type="PANTHER" id="PTHR21608">
    <property type="entry name" value="KINESIN-LIKE PROTEIN CG14535"/>
    <property type="match status" value="1"/>
</dbReference>
<dbReference type="PANTHER" id="PTHR21608:SF8">
    <property type="entry name" value="KINESIN-LIKE PROTEIN KIF26B"/>
    <property type="match status" value="1"/>
</dbReference>
<dbReference type="InterPro" id="IPR027640">
    <property type="entry name" value="Kinesin-like_fam"/>
</dbReference>
<dbReference type="GO" id="GO:0007018">
    <property type="term" value="P:microtubule-based movement"/>
    <property type="evidence" value="ECO:0007669"/>
    <property type="project" value="InterPro"/>
</dbReference>
<dbReference type="CTD" id="100333605"/>
<keyword evidence="1" id="KW-1185">Reference proteome</keyword>
<dbReference type="Proteomes" id="UP000000437">
    <property type="component" value="Chromosome 20"/>
</dbReference>
<evidence type="ECO:0000313" key="1">
    <source>
        <dbReference type="Proteomes" id="UP000000437"/>
    </source>
</evidence>
<dbReference type="PaxDb" id="7955-ENSDARP00000035886"/>
<proteinExistence type="predicted"/>
<gene>
    <name evidence="2 3" type="primary">kif26bb</name>
</gene>
<dbReference type="KEGG" id="dre:100333605"/>
<dbReference type="InterPro" id="IPR036961">
    <property type="entry name" value="Kinesin_motor_dom_sf"/>
</dbReference>
<dbReference type="FunFam" id="3.40.850.10:FF:000330">
    <property type="entry name" value="Kinesin family member 26Bb"/>
    <property type="match status" value="1"/>
</dbReference>
<reference evidence="2" key="1">
    <citation type="submission" date="2025-08" db="UniProtKB">
        <authorList>
            <consortium name="RefSeq"/>
        </authorList>
    </citation>
    <scope>IDENTIFICATION</scope>
    <source>
        <strain evidence="2">Tuebingen</strain>
        <tissue evidence="2">Fibroblasts and whole tissue</tissue>
    </source>
</reference>